<dbReference type="SUPFAM" id="SSF103473">
    <property type="entry name" value="MFS general substrate transporter"/>
    <property type="match status" value="1"/>
</dbReference>
<evidence type="ECO:0000256" key="5">
    <source>
        <dbReference type="ARBA" id="ARBA00023136"/>
    </source>
</evidence>
<dbReference type="CDD" id="cd17324">
    <property type="entry name" value="MFS_NepI_like"/>
    <property type="match status" value="1"/>
</dbReference>
<dbReference type="Pfam" id="PF07690">
    <property type="entry name" value="MFS_1"/>
    <property type="match status" value="1"/>
</dbReference>
<evidence type="ECO:0000313" key="6">
    <source>
        <dbReference type="EMBL" id="SDC43404.1"/>
    </source>
</evidence>
<dbReference type="AlphaFoldDB" id="A0A1G6LJQ2"/>
<dbReference type="Proteomes" id="UP000199494">
    <property type="component" value="Unassembled WGS sequence"/>
</dbReference>
<dbReference type="OrthoDB" id="9814237at2"/>
<evidence type="ECO:0000256" key="3">
    <source>
        <dbReference type="ARBA" id="ARBA00022692"/>
    </source>
</evidence>
<dbReference type="InterPro" id="IPR011701">
    <property type="entry name" value="MFS"/>
</dbReference>
<dbReference type="RefSeq" id="WP_091799262.1">
    <property type="nucleotide sequence ID" value="NZ_CP016353.1"/>
</dbReference>
<evidence type="ECO:0000256" key="4">
    <source>
        <dbReference type="ARBA" id="ARBA00022989"/>
    </source>
</evidence>
<keyword evidence="4" id="KW-1133">Transmembrane helix</keyword>
<dbReference type="STRING" id="530584.SAMN05421630_10289"/>
<dbReference type="PANTHER" id="PTHR43124:SF3">
    <property type="entry name" value="CHLORAMPHENICOL EFFLUX PUMP RV0191"/>
    <property type="match status" value="1"/>
</dbReference>
<sequence length="419" mass="42232">MDLEKSGGARTTPRQWLAVAVLSSSTFVVVTSEMLPVGVLTPMSEGLDLAKGTVGSSLTITGIVTALTAPLVPRLLGGFDRRVVLAIAMIVLATGNALTALAQGFGTLLVSRVVLGVGMGAVWGLAAAVAARLVAPRNAALAVSFAVGGVAAASVAGVPLGTVVGTAFGWRTAFGTLAVGGVVLAAGLVLALPRLPRPATPVTGNQATTSLLRVPVVVTGLVITVALVTAHFAAYTYVRPFLEEQGRFGPTAIAVVLLGYGLFGLAGNFVAGATAARRPRPTLLSLAAGIGGAITLLAVFGSLQGITAAGIALWGLAYGGVSVAGQIWMTKAAPDRVEQITGSYVGAFTGSIALGAFLGGTLVESAGITPLLWSAAVLAFLSLAFGLLRPAQSRRNSGCVLHRNEPPSERVIEKSTYST</sequence>
<evidence type="ECO:0000256" key="1">
    <source>
        <dbReference type="ARBA" id="ARBA00004651"/>
    </source>
</evidence>
<keyword evidence="5" id="KW-0472">Membrane</keyword>
<keyword evidence="7" id="KW-1185">Reference proteome</keyword>
<protein>
    <submittedName>
        <fullName evidence="6">Predicted arabinose efflux permease, MFS family</fullName>
    </submittedName>
</protein>
<organism evidence="6 7">
    <name type="scientific">Prauserella marina</name>
    <dbReference type="NCBI Taxonomy" id="530584"/>
    <lineage>
        <taxon>Bacteria</taxon>
        <taxon>Bacillati</taxon>
        <taxon>Actinomycetota</taxon>
        <taxon>Actinomycetes</taxon>
        <taxon>Pseudonocardiales</taxon>
        <taxon>Pseudonocardiaceae</taxon>
        <taxon>Prauserella</taxon>
    </lineage>
</organism>
<dbReference type="GO" id="GO:0022857">
    <property type="term" value="F:transmembrane transporter activity"/>
    <property type="evidence" value="ECO:0007669"/>
    <property type="project" value="InterPro"/>
</dbReference>
<dbReference type="GO" id="GO:0005886">
    <property type="term" value="C:plasma membrane"/>
    <property type="evidence" value="ECO:0007669"/>
    <property type="project" value="UniProtKB-SubCell"/>
</dbReference>
<comment type="subcellular location">
    <subcellularLocation>
        <location evidence="1">Cell membrane</location>
        <topology evidence="1">Multi-pass membrane protein</topology>
    </subcellularLocation>
</comment>
<dbReference type="InterPro" id="IPR036259">
    <property type="entry name" value="MFS_trans_sf"/>
</dbReference>
<evidence type="ECO:0000313" key="7">
    <source>
        <dbReference type="Proteomes" id="UP000199494"/>
    </source>
</evidence>
<gene>
    <name evidence="6" type="ORF">SAMN05421630_10289</name>
</gene>
<dbReference type="PANTHER" id="PTHR43124">
    <property type="entry name" value="PURINE EFFLUX PUMP PBUE"/>
    <property type="match status" value="1"/>
</dbReference>
<dbReference type="PROSITE" id="PS50850">
    <property type="entry name" value="MFS"/>
    <property type="match status" value="1"/>
</dbReference>
<dbReference type="EMBL" id="FMZE01000002">
    <property type="protein sequence ID" value="SDC43404.1"/>
    <property type="molecule type" value="Genomic_DNA"/>
</dbReference>
<keyword evidence="3" id="KW-0812">Transmembrane</keyword>
<name>A0A1G6LJQ2_9PSEU</name>
<dbReference type="Gene3D" id="1.20.1250.20">
    <property type="entry name" value="MFS general substrate transporter like domains"/>
    <property type="match status" value="1"/>
</dbReference>
<proteinExistence type="predicted"/>
<dbReference type="InterPro" id="IPR020846">
    <property type="entry name" value="MFS_dom"/>
</dbReference>
<dbReference type="InterPro" id="IPR050189">
    <property type="entry name" value="MFS_Efflux_Transporters"/>
</dbReference>
<reference evidence="6 7" key="1">
    <citation type="submission" date="2016-10" db="EMBL/GenBank/DDBJ databases">
        <authorList>
            <person name="de Groot N.N."/>
        </authorList>
    </citation>
    <scope>NUCLEOTIDE SEQUENCE [LARGE SCALE GENOMIC DNA]</scope>
    <source>
        <strain evidence="6 7">CGMCC 4.5506</strain>
    </source>
</reference>
<keyword evidence="2" id="KW-1003">Cell membrane</keyword>
<accession>A0A1G6LJQ2</accession>
<evidence type="ECO:0000256" key="2">
    <source>
        <dbReference type="ARBA" id="ARBA00022475"/>
    </source>
</evidence>